<protein>
    <submittedName>
        <fullName evidence="4">Uncharacterized protein</fullName>
    </submittedName>
</protein>
<dbReference type="STRING" id="3818.A0A445DLW0"/>
<name>A0A445DLW0_ARAHY</name>
<sequence>MELIYKETVKPSSPTPPHLKTYPLSFMDVKTTPNYVPLLYFYRSNHQLLESTVAMLKKSLSEALSLYYPIAGRFRDQVAIHCNDQGVPLLIATIKRNLSHILNNPTHANLLSLFPQNLPWSAMQNPRDDAILAIQINFFSCGGIAIALCMSHKFSDISALFNFVNDWASITKNLNQNQNQNHSLLPSPPLLHAGVSLFPQGDFPVYPEPPYPEIHNSVCKRFVFQGSKIDSLKAMAAPVHATRIQVVTALLCKCAVSALGLSPNTQLLSSVAVNLRNRIDPPIPNKTIGNMVSFFVFSSSQTDQLPELVSKMKKGMEGSEAQMKKYGGKDRDLDFIAEFVKGDAGEVPEAEDLKIPVMIMSSWCRFSMYEADFGWGKPVWIASVSNVPNLVVFMDARDGKGMEVIVTMEEQHMARFECDHHLLQYASVDPPVQFQQNDF</sequence>
<accession>A0A445DLW0</accession>
<dbReference type="Proteomes" id="UP000289738">
    <property type="component" value="Chromosome A03"/>
</dbReference>
<comment type="caution">
    <text evidence="4">The sequence shown here is derived from an EMBL/GenBank/DDBJ whole genome shotgun (WGS) entry which is preliminary data.</text>
</comment>
<dbReference type="EMBL" id="SDMP01000003">
    <property type="protein sequence ID" value="RYR64052.1"/>
    <property type="molecule type" value="Genomic_DNA"/>
</dbReference>
<evidence type="ECO:0000256" key="2">
    <source>
        <dbReference type="ARBA" id="ARBA00022679"/>
    </source>
</evidence>
<dbReference type="InterPro" id="IPR023213">
    <property type="entry name" value="CAT-like_dom_sf"/>
</dbReference>
<keyword evidence="2" id="KW-0808">Transferase</keyword>
<evidence type="ECO:0000256" key="1">
    <source>
        <dbReference type="ARBA" id="ARBA00009861"/>
    </source>
</evidence>
<dbReference type="GO" id="GO:0016746">
    <property type="term" value="F:acyltransferase activity"/>
    <property type="evidence" value="ECO:0007669"/>
    <property type="project" value="UniProtKB-KW"/>
</dbReference>
<dbReference type="PANTHER" id="PTHR31623">
    <property type="entry name" value="F21J9.9"/>
    <property type="match status" value="1"/>
</dbReference>
<dbReference type="AlphaFoldDB" id="A0A445DLW0"/>
<keyword evidence="5" id="KW-1185">Reference proteome</keyword>
<proteinExistence type="inferred from homology"/>
<dbReference type="Pfam" id="PF02458">
    <property type="entry name" value="Transferase"/>
    <property type="match status" value="1"/>
</dbReference>
<evidence type="ECO:0000256" key="3">
    <source>
        <dbReference type="ARBA" id="ARBA00023315"/>
    </source>
</evidence>
<evidence type="ECO:0000313" key="4">
    <source>
        <dbReference type="EMBL" id="RYR64052.1"/>
    </source>
</evidence>
<dbReference type="PANTHER" id="PTHR31623:SF122">
    <property type="entry name" value="HXXXD-TYPE ACYL-TRANSFERASE FAMILY PROTEIN"/>
    <property type="match status" value="1"/>
</dbReference>
<evidence type="ECO:0000313" key="5">
    <source>
        <dbReference type="Proteomes" id="UP000289738"/>
    </source>
</evidence>
<organism evidence="4 5">
    <name type="scientific">Arachis hypogaea</name>
    <name type="common">Peanut</name>
    <dbReference type="NCBI Taxonomy" id="3818"/>
    <lineage>
        <taxon>Eukaryota</taxon>
        <taxon>Viridiplantae</taxon>
        <taxon>Streptophyta</taxon>
        <taxon>Embryophyta</taxon>
        <taxon>Tracheophyta</taxon>
        <taxon>Spermatophyta</taxon>
        <taxon>Magnoliopsida</taxon>
        <taxon>eudicotyledons</taxon>
        <taxon>Gunneridae</taxon>
        <taxon>Pentapetalae</taxon>
        <taxon>rosids</taxon>
        <taxon>fabids</taxon>
        <taxon>Fabales</taxon>
        <taxon>Fabaceae</taxon>
        <taxon>Papilionoideae</taxon>
        <taxon>50 kb inversion clade</taxon>
        <taxon>dalbergioids sensu lato</taxon>
        <taxon>Dalbergieae</taxon>
        <taxon>Pterocarpus clade</taxon>
        <taxon>Arachis</taxon>
    </lineage>
</organism>
<gene>
    <name evidence="4" type="ORF">Ahy_A03g010203</name>
</gene>
<comment type="similarity">
    <text evidence="1">Belongs to the plant acyltransferase family.</text>
</comment>
<keyword evidence="3" id="KW-0012">Acyltransferase</keyword>
<reference evidence="4 5" key="1">
    <citation type="submission" date="2019-01" db="EMBL/GenBank/DDBJ databases">
        <title>Sequencing of cultivated peanut Arachis hypogaea provides insights into genome evolution and oil improvement.</title>
        <authorList>
            <person name="Chen X."/>
        </authorList>
    </citation>
    <scope>NUCLEOTIDE SEQUENCE [LARGE SCALE GENOMIC DNA]</scope>
    <source>
        <strain evidence="5">cv. Fuhuasheng</strain>
        <tissue evidence="4">Leaves</tissue>
    </source>
</reference>
<dbReference type="Gene3D" id="3.30.559.10">
    <property type="entry name" value="Chloramphenicol acetyltransferase-like domain"/>
    <property type="match status" value="2"/>
</dbReference>